<dbReference type="EMBL" id="JAERRF010000002">
    <property type="protein sequence ID" value="MBL1095557.1"/>
    <property type="molecule type" value="Genomic_DNA"/>
</dbReference>
<evidence type="ECO:0000313" key="2">
    <source>
        <dbReference type="EMBL" id="MBL1095557.1"/>
    </source>
</evidence>
<gene>
    <name evidence="2" type="ORF">JK363_02465</name>
</gene>
<name>A0ABS1N6B3_9ACTN</name>
<evidence type="ECO:0000256" key="1">
    <source>
        <dbReference type="SAM" id="MobiDB-lite"/>
    </source>
</evidence>
<reference evidence="2 3" key="1">
    <citation type="submission" date="2021-01" db="EMBL/GenBank/DDBJ databases">
        <title>WGS of actinomycetes isolated from Thailand.</title>
        <authorList>
            <person name="Thawai C."/>
        </authorList>
    </citation>
    <scope>NUCLEOTIDE SEQUENCE [LARGE SCALE GENOMIC DNA]</scope>
    <source>
        <strain evidence="2 3">CA1R205</strain>
    </source>
</reference>
<evidence type="ECO:0008006" key="4">
    <source>
        <dbReference type="Google" id="ProtNLM"/>
    </source>
</evidence>
<protein>
    <recommendedName>
        <fullName evidence="4">DUF1579 domain-containing protein</fullName>
    </recommendedName>
</protein>
<organism evidence="2 3">
    <name type="scientific">Streptomyces coffeae</name>
    <dbReference type="NCBI Taxonomy" id="621382"/>
    <lineage>
        <taxon>Bacteria</taxon>
        <taxon>Bacillati</taxon>
        <taxon>Actinomycetota</taxon>
        <taxon>Actinomycetes</taxon>
        <taxon>Kitasatosporales</taxon>
        <taxon>Streptomycetaceae</taxon>
        <taxon>Streptomyces</taxon>
    </lineage>
</organism>
<keyword evidence="3" id="KW-1185">Reference proteome</keyword>
<accession>A0ABS1N6B3</accession>
<proteinExistence type="predicted"/>
<comment type="caution">
    <text evidence="2">The sequence shown here is derived from an EMBL/GenBank/DDBJ whole genome shotgun (WGS) entry which is preliminary data.</text>
</comment>
<dbReference type="Proteomes" id="UP000634229">
    <property type="component" value="Unassembled WGS sequence"/>
</dbReference>
<feature type="region of interest" description="Disordered" evidence="1">
    <location>
        <begin position="46"/>
        <end position="67"/>
    </location>
</feature>
<evidence type="ECO:0000313" key="3">
    <source>
        <dbReference type="Proteomes" id="UP000634229"/>
    </source>
</evidence>
<sequence length="217" mass="23400">MRTHGTEGQDPLPPARGARWVGRRVPVGVVGLAAVSVVALTMSPVNAEPDTQGKKPPRSTNPLPAPPQMRDLDFLLGTYTCDYTPPPGGKPAVLGMTTKKAMGGHYYYTDATLEPGKVVGRSSFGWNPVDNTFINQYHDNWGSSGNYSSPGWKNGHLMFKGPLNQVVTPDAGGSTEGIKLGLVDDYQILGPGHFRDNTSFTFPDGTVLRGSYDCHRR</sequence>